<evidence type="ECO:0000259" key="2">
    <source>
        <dbReference type="Pfam" id="PF04909"/>
    </source>
</evidence>
<dbReference type="Gene3D" id="3.20.20.140">
    <property type="entry name" value="Metal-dependent hydrolases"/>
    <property type="match status" value="1"/>
</dbReference>
<keyword evidence="3" id="KW-0378">Hydrolase</keyword>
<dbReference type="AlphaFoldDB" id="A0A2S6NCP1"/>
<dbReference type="RefSeq" id="WP_104519786.1">
    <property type="nucleotide sequence ID" value="NZ_NHRY01000168.1"/>
</dbReference>
<comment type="caution">
    <text evidence="3">The sequence shown here is derived from an EMBL/GenBank/DDBJ whole genome shotgun (WGS) entry which is preliminary data.</text>
</comment>
<name>A0A2S6NCP1_RHOGL</name>
<sequence>MATQQQERQPFHHPPVRPDWLAKLTEEVLDPSQPIIDPHHHLWRARPDRYLLEDLVADVRTGHNILATVYIQCGSDYRPGGPPELQPVGETEFAAAAAQACESGNYGPLRACAGIVGYADCRLGDRIDPVLEAHVAAGGGRFKGIRHSATHDPGIAPTAPPGAPPGLYRDPAFRAGFARLQRQGLTFEAWLYHPQLADLRDLLRAFPEQKVVLNHAGGPLGVGPYEGRRAEVFAQWRAYITELAEYRNLCVKLGGLAMNVNGFGFHQHVLPPSSGELAAAWRPYFEHAIATFGPDRCMFESNFPVDKGTCSYPVLWNAFKRIAAQYSESEKAALFHRTAQCFYNLPPVG</sequence>
<accession>A0A2S6NCP1</accession>
<feature type="domain" description="Amidohydrolase-related" evidence="2">
    <location>
        <begin position="36"/>
        <end position="345"/>
    </location>
</feature>
<proteinExistence type="inferred from homology"/>
<protein>
    <submittedName>
        <fullName evidence="3">Amidohydrolase</fullName>
    </submittedName>
</protein>
<gene>
    <name evidence="3" type="ORF">CCS01_15740</name>
</gene>
<comment type="similarity">
    <text evidence="1">Belongs to the metallo-dependent hydrolases superfamily.</text>
</comment>
<evidence type="ECO:0000313" key="4">
    <source>
        <dbReference type="Proteomes" id="UP000239724"/>
    </source>
</evidence>
<dbReference type="InterPro" id="IPR052350">
    <property type="entry name" value="Metallo-dep_Lactonases"/>
</dbReference>
<dbReference type="Pfam" id="PF04909">
    <property type="entry name" value="Amidohydro_2"/>
    <property type="match status" value="1"/>
</dbReference>
<dbReference type="SUPFAM" id="SSF51556">
    <property type="entry name" value="Metallo-dependent hydrolases"/>
    <property type="match status" value="1"/>
</dbReference>
<dbReference type="PANTHER" id="PTHR43569">
    <property type="entry name" value="AMIDOHYDROLASE"/>
    <property type="match status" value="1"/>
</dbReference>
<reference evidence="3 4" key="1">
    <citation type="journal article" date="2018" name="Arch. Microbiol.">
        <title>New insights into the metabolic potential of the phototrophic purple bacterium Rhodopila globiformis DSM 161(T) from its draft genome sequence and evidence for a vanadium-dependent nitrogenase.</title>
        <authorList>
            <person name="Imhoff J.F."/>
            <person name="Rahn T."/>
            <person name="Kunzel S."/>
            <person name="Neulinger S.C."/>
        </authorList>
    </citation>
    <scope>NUCLEOTIDE SEQUENCE [LARGE SCALE GENOMIC DNA]</scope>
    <source>
        <strain evidence="3 4">DSM 161</strain>
    </source>
</reference>
<dbReference type="InterPro" id="IPR006680">
    <property type="entry name" value="Amidohydro-rel"/>
</dbReference>
<dbReference type="InterPro" id="IPR032466">
    <property type="entry name" value="Metal_Hydrolase"/>
</dbReference>
<dbReference type="GO" id="GO:0016787">
    <property type="term" value="F:hydrolase activity"/>
    <property type="evidence" value="ECO:0007669"/>
    <property type="project" value="UniProtKB-KW"/>
</dbReference>
<keyword evidence="4" id="KW-1185">Reference proteome</keyword>
<evidence type="ECO:0000256" key="1">
    <source>
        <dbReference type="ARBA" id="ARBA00038310"/>
    </source>
</evidence>
<evidence type="ECO:0000313" key="3">
    <source>
        <dbReference type="EMBL" id="PPQ32395.1"/>
    </source>
</evidence>
<dbReference type="PANTHER" id="PTHR43569:SF1">
    <property type="entry name" value="BLL3371 PROTEIN"/>
    <property type="match status" value="1"/>
</dbReference>
<dbReference type="Proteomes" id="UP000239724">
    <property type="component" value="Unassembled WGS sequence"/>
</dbReference>
<organism evidence="3 4">
    <name type="scientific">Rhodopila globiformis</name>
    <name type="common">Rhodopseudomonas globiformis</name>
    <dbReference type="NCBI Taxonomy" id="1071"/>
    <lineage>
        <taxon>Bacteria</taxon>
        <taxon>Pseudomonadati</taxon>
        <taxon>Pseudomonadota</taxon>
        <taxon>Alphaproteobacteria</taxon>
        <taxon>Acetobacterales</taxon>
        <taxon>Acetobacteraceae</taxon>
        <taxon>Rhodopila</taxon>
    </lineage>
</organism>
<dbReference type="EMBL" id="NHRY01000168">
    <property type="protein sequence ID" value="PPQ32395.1"/>
    <property type="molecule type" value="Genomic_DNA"/>
</dbReference>
<dbReference type="OrthoDB" id="7183088at2"/>